<organism evidence="2 3">
    <name type="scientific">Pseudorhizobium flavum</name>
    <dbReference type="NCBI Taxonomy" id="1335061"/>
    <lineage>
        <taxon>Bacteria</taxon>
        <taxon>Pseudomonadati</taxon>
        <taxon>Pseudomonadota</taxon>
        <taxon>Alphaproteobacteria</taxon>
        <taxon>Hyphomicrobiales</taxon>
        <taxon>Rhizobiaceae</taxon>
        <taxon>Rhizobium/Agrobacterium group</taxon>
        <taxon>Pseudorhizobium</taxon>
    </lineage>
</organism>
<dbReference type="Proteomes" id="UP000535501">
    <property type="component" value="Unassembled WGS sequence"/>
</dbReference>
<keyword evidence="1" id="KW-0732">Signal</keyword>
<name>A0A7X0DDW9_9HYPH</name>
<protein>
    <submittedName>
        <fullName evidence="2">Uncharacterized protein</fullName>
    </submittedName>
</protein>
<dbReference type="EMBL" id="JACHEJ010000005">
    <property type="protein sequence ID" value="MBB6180531.1"/>
    <property type="molecule type" value="Genomic_DNA"/>
</dbReference>
<comment type="caution">
    <text evidence="2">The sequence shown here is derived from an EMBL/GenBank/DDBJ whole genome shotgun (WGS) entry which is preliminary data.</text>
</comment>
<sequence length="120" mass="13475">MKMLKRAWILPLLMLIAIGFAALVPARAAADDEFRRKPLTVYKDLPGVVPAEERVGRDSYSCTTSIENVYVGRGRYDILYGDVAPRRVYRCESESGLTYSGTRPPNTHWVPGLNPLHLPE</sequence>
<gene>
    <name evidence="2" type="ORF">HNQ75_002510</name>
</gene>
<accession>A0A7X0DDW9</accession>
<evidence type="ECO:0000256" key="1">
    <source>
        <dbReference type="SAM" id="SignalP"/>
    </source>
</evidence>
<feature type="signal peptide" evidence="1">
    <location>
        <begin position="1"/>
        <end position="30"/>
    </location>
</feature>
<dbReference type="RefSeq" id="WP_077548577.1">
    <property type="nucleotide sequence ID" value="NZ_JACHEJ010000005.1"/>
</dbReference>
<evidence type="ECO:0000313" key="3">
    <source>
        <dbReference type="Proteomes" id="UP000535501"/>
    </source>
</evidence>
<proteinExistence type="predicted"/>
<evidence type="ECO:0000313" key="2">
    <source>
        <dbReference type="EMBL" id="MBB6180531.1"/>
    </source>
</evidence>
<keyword evidence="3" id="KW-1185">Reference proteome</keyword>
<feature type="chain" id="PRO_5031262583" evidence="1">
    <location>
        <begin position="31"/>
        <end position="120"/>
    </location>
</feature>
<dbReference type="AlphaFoldDB" id="A0A7X0DDW9"/>
<reference evidence="2 3" key="1">
    <citation type="submission" date="2020-08" db="EMBL/GenBank/DDBJ databases">
        <title>Genomic Encyclopedia of Type Strains, Phase IV (KMG-IV): sequencing the most valuable type-strain genomes for metagenomic binning, comparative biology and taxonomic classification.</title>
        <authorList>
            <person name="Goeker M."/>
        </authorList>
    </citation>
    <scope>NUCLEOTIDE SEQUENCE [LARGE SCALE GENOMIC DNA]</scope>
    <source>
        <strain evidence="2 3">DSM 102134</strain>
    </source>
</reference>